<keyword evidence="3" id="KW-0285">Flavoprotein</keyword>
<accession>A0A9W5TWK9</accession>
<evidence type="ECO:0000259" key="7">
    <source>
        <dbReference type="Pfam" id="PF02771"/>
    </source>
</evidence>
<keyword evidence="4" id="KW-0274">FAD</keyword>
<dbReference type="InterPro" id="IPR013786">
    <property type="entry name" value="AcylCoA_DH/ox_N"/>
</dbReference>
<comment type="caution">
    <text evidence="8">The sequence shown here is derived from an EMBL/GenBank/DDBJ whole genome shotgun (WGS) entry which is preliminary data.</text>
</comment>
<organism evidence="8 9">
    <name type="scientific">Lentibacillus populi</name>
    <dbReference type="NCBI Taxonomy" id="1827502"/>
    <lineage>
        <taxon>Bacteria</taxon>
        <taxon>Bacillati</taxon>
        <taxon>Bacillota</taxon>
        <taxon>Bacilli</taxon>
        <taxon>Bacillales</taxon>
        <taxon>Bacillaceae</taxon>
        <taxon>Lentibacillus</taxon>
    </lineage>
</organism>
<proteinExistence type="inferred from homology"/>
<dbReference type="PANTHER" id="PTHR43884">
    <property type="entry name" value="ACYL-COA DEHYDROGENASE"/>
    <property type="match status" value="1"/>
</dbReference>
<evidence type="ECO:0000256" key="1">
    <source>
        <dbReference type="ARBA" id="ARBA00001974"/>
    </source>
</evidence>
<dbReference type="RefSeq" id="WP_188724831.1">
    <property type="nucleotide sequence ID" value="NZ_BMJD01000007.1"/>
</dbReference>
<evidence type="ECO:0000256" key="3">
    <source>
        <dbReference type="ARBA" id="ARBA00022630"/>
    </source>
</evidence>
<comment type="cofactor">
    <cofactor evidence="1">
        <name>FAD</name>
        <dbReference type="ChEBI" id="CHEBI:57692"/>
    </cofactor>
</comment>
<dbReference type="SUPFAM" id="SSF47203">
    <property type="entry name" value="Acyl-CoA dehydrogenase C-terminal domain-like"/>
    <property type="match status" value="1"/>
</dbReference>
<dbReference type="Pfam" id="PF00441">
    <property type="entry name" value="Acyl-CoA_dh_1"/>
    <property type="match status" value="1"/>
</dbReference>
<dbReference type="Gene3D" id="1.20.140.10">
    <property type="entry name" value="Butyryl-CoA Dehydrogenase, subunit A, domain 3"/>
    <property type="match status" value="1"/>
</dbReference>
<dbReference type="PANTHER" id="PTHR43884:SF20">
    <property type="entry name" value="ACYL-COA DEHYDROGENASE FADE28"/>
    <property type="match status" value="1"/>
</dbReference>
<dbReference type="Gene3D" id="1.10.540.10">
    <property type="entry name" value="Acyl-CoA dehydrogenase/oxidase, N-terminal domain"/>
    <property type="match status" value="1"/>
</dbReference>
<dbReference type="GO" id="GO:0003995">
    <property type="term" value="F:acyl-CoA dehydrogenase activity"/>
    <property type="evidence" value="ECO:0007669"/>
    <property type="project" value="TreeGrafter"/>
</dbReference>
<dbReference type="CDD" id="cd00567">
    <property type="entry name" value="ACAD"/>
    <property type="match status" value="1"/>
</dbReference>
<evidence type="ECO:0000313" key="8">
    <source>
        <dbReference type="EMBL" id="GGB37392.1"/>
    </source>
</evidence>
<evidence type="ECO:0000256" key="4">
    <source>
        <dbReference type="ARBA" id="ARBA00022827"/>
    </source>
</evidence>
<dbReference type="GO" id="GO:0050660">
    <property type="term" value="F:flavin adenine dinucleotide binding"/>
    <property type="evidence" value="ECO:0007669"/>
    <property type="project" value="InterPro"/>
</dbReference>
<dbReference type="AlphaFoldDB" id="A0A9W5TWK9"/>
<dbReference type="SUPFAM" id="SSF56645">
    <property type="entry name" value="Acyl-CoA dehydrogenase NM domain-like"/>
    <property type="match status" value="1"/>
</dbReference>
<evidence type="ECO:0000313" key="9">
    <source>
        <dbReference type="Proteomes" id="UP000621492"/>
    </source>
</evidence>
<dbReference type="Pfam" id="PF02771">
    <property type="entry name" value="Acyl-CoA_dh_N"/>
    <property type="match status" value="1"/>
</dbReference>
<reference evidence="8" key="2">
    <citation type="submission" date="2020-09" db="EMBL/GenBank/DDBJ databases">
        <authorList>
            <person name="Sun Q."/>
            <person name="Zhou Y."/>
        </authorList>
    </citation>
    <scope>NUCLEOTIDE SEQUENCE</scope>
    <source>
        <strain evidence="8">CGMCC 1.15454</strain>
    </source>
</reference>
<dbReference type="InterPro" id="IPR009100">
    <property type="entry name" value="AcylCoA_DH/oxidase_NM_dom_sf"/>
</dbReference>
<evidence type="ECO:0000256" key="5">
    <source>
        <dbReference type="ARBA" id="ARBA00023002"/>
    </source>
</evidence>
<gene>
    <name evidence="8" type="ORF">GCM10011409_13520</name>
</gene>
<name>A0A9W5TWK9_9BACI</name>
<feature type="domain" description="Acyl-CoA dehydrogenase/oxidase N-terminal" evidence="7">
    <location>
        <begin position="7"/>
        <end position="88"/>
    </location>
</feature>
<dbReference type="EMBL" id="BMJD01000007">
    <property type="protein sequence ID" value="GGB37392.1"/>
    <property type="molecule type" value="Genomic_DNA"/>
</dbReference>
<sequence>MIAFQPTEDESAFIDVAASFAADKLRPAARTCEENKKVEATLFQEAAELGFLSLELTENWDGLELPLISQTQILKALSYGDLGIIQGFSGAGDAASFIRLALDNPLLSIYKTNLTNGHTVALIDIEEGWRGSLTVTNNRLNGTSKPVRLAKDAQYVMVTAMNSAEEPIIVWLDKDLGNWYVEEGDYRLGLLASRIARLQFDNVAFAENNVIARGEKAAELIKQAWTRIRILQAAKEVGLMEAALDYATEYTAGRKAFGQEIAKFQGVSFRIATMAMETRLANHLVWQAALAADEGDQAAAGYSLRALHRAHRSLRYVTDSAVQMLGGHGFVQDFPVEKWMRGAQAQVSLL</sequence>
<reference evidence="8" key="1">
    <citation type="journal article" date="2014" name="Int. J. Syst. Evol. Microbiol.">
        <title>Complete genome sequence of Corynebacterium casei LMG S-19264T (=DSM 44701T), isolated from a smear-ripened cheese.</title>
        <authorList>
            <consortium name="US DOE Joint Genome Institute (JGI-PGF)"/>
            <person name="Walter F."/>
            <person name="Albersmeier A."/>
            <person name="Kalinowski J."/>
            <person name="Ruckert C."/>
        </authorList>
    </citation>
    <scope>NUCLEOTIDE SEQUENCE</scope>
    <source>
        <strain evidence="8">CGMCC 1.15454</strain>
    </source>
</reference>
<evidence type="ECO:0000256" key="2">
    <source>
        <dbReference type="ARBA" id="ARBA00009347"/>
    </source>
</evidence>
<comment type="similarity">
    <text evidence="2">Belongs to the acyl-CoA dehydrogenase family.</text>
</comment>
<dbReference type="InterPro" id="IPR009075">
    <property type="entry name" value="AcylCo_DH/oxidase_C"/>
</dbReference>
<dbReference type="Proteomes" id="UP000621492">
    <property type="component" value="Unassembled WGS sequence"/>
</dbReference>
<dbReference type="InterPro" id="IPR036250">
    <property type="entry name" value="AcylCo_DH-like_C"/>
</dbReference>
<evidence type="ECO:0000259" key="6">
    <source>
        <dbReference type="Pfam" id="PF00441"/>
    </source>
</evidence>
<dbReference type="InterPro" id="IPR037069">
    <property type="entry name" value="AcylCoA_DH/ox_N_sf"/>
</dbReference>
<keyword evidence="5" id="KW-0560">Oxidoreductase</keyword>
<keyword evidence="9" id="KW-1185">Reference proteome</keyword>
<feature type="domain" description="Acyl-CoA dehydrogenase/oxidase C-terminal" evidence="6">
    <location>
        <begin position="221"/>
        <end position="345"/>
    </location>
</feature>
<protein>
    <submittedName>
        <fullName evidence="8">Acyl-CoA dehydrogenase</fullName>
    </submittedName>
</protein>